<keyword evidence="1" id="KW-1133">Transmembrane helix</keyword>
<name>A0A0R0AEH8_9GAMM</name>
<reference evidence="2 3" key="1">
    <citation type="submission" date="2015-10" db="EMBL/GenBank/DDBJ databases">
        <title>Genome sequencing and analysis of members of genus Stenotrophomonas.</title>
        <authorList>
            <person name="Patil P.P."/>
            <person name="Midha S."/>
            <person name="Patil P.B."/>
        </authorList>
    </citation>
    <scope>NUCLEOTIDE SEQUENCE [LARGE SCALE GENOMIC DNA]</scope>
    <source>
        <strain evidence="2 3">JCM 16536</strain>
    </source>
</reference>
<protein>
    <recommendedName>
        <fullName evidence="4">DUF998 domain-containing protein</fullName>
    </recommendedName>
</protein>
<keyword evidence="3" id="KW-1185">Reference proteome</keyword>
<feature type="transmembrane region" description="Helical" evidence="1">
    <location>
        <begin position="172"/>
        <end position="190"/>
    </location>
</feature>
<comment type="caution">
    <text evidence="2">The sequence shown here is derived from an EMBL/GenBank/DDBJ whole genome shotgun (WGS) entry which is preliminary data.</text>
</comment>
<feature type="transmembrane region" description="Helical" evidence="1">
    <location>
        <begin position="12"/>
        <end position="33"/>
    </location>
</feature>
<organism evidence="2 3">
    <name type="scientific">Stenotrophomonas panacihumi</name>
    <dbReference type="NCBI Taxonomy" id="676599"/>
    <lineage>
        <taxon>Bacteria</taxon>
        <taxon>Pseudomonadati</taxon>
        <taxon>Pseudomonadota</taxon>
        <taxon>Gammaproteobacteria</taxon>
        <taxon>Lysobacterales</taxon>
        <taxon>Lysobacteraceae</taxon>
        <taxon>Stenotrophomonas</taxon>
    </lineage>
</organism>
<proteinExistence type="predicted"/>
<evidence type="ECO:0000313" key="3">
    <source>
        <dbReference type="Proteomes" id="UP000051802"/>
    </source>
</evidence>
<accession>A0A0R0AEH8</accession>
<feature type="transmembrane region" description="Helical" evidence="1">
    <location>
        <begin position="121"/>
        <end position="141"/>
    </location>
</feature>
<feature type="transmembrane region" description="Helical" evidence="1">
    <location>
        <begin position="86"/>
        <end position="106"/>
    </location>
</feature>
<dbReference type="STRING" id="676599.ARC20_13485"/>
<dbReference type="RefSeq" id="WP_057648033.1">
    <property type="nucleotide sequence ID" value="NZ_LLXU01000103.1"/>
</dbReference>
<keyword evidence="1" id="KW-0472">Membrane</keyword>
<dbReference type="EMBL" id="LLXU01000103">
    <property type="protein sequence ID" value="KRG39879.1"/>
    <property type="molecule type" value="Genomic_DNA"/>
</dbReference>
<gene>
    <name evidence="2" type="ORF">ARC20_13485</name>
</gene>
<feature type="transmembrane region" description="Helical" evidence="1">
    <location>
        <begin position="53"/>
        <end position="74"/>
    </location>
</feature>
<dbReference type="Proteomes" id="UP000051802">
    <property type="component" value="Unassembled WGS sequence"/>
</dbReference>
<evidence type="ECO:0000313" key="2">
    <source>
        <dbReference type="EMBL" id="KRG39879.1"/>
    </source>
</evidence>
<dbReference type="AlphaFoldDB" id="A0A0R0AEH8"/>
<sequence length="196" mass="20881">MGRNERWGRWAATGLLPWLVVVVAAFGLAIPVYSQWRYPVTLLGGIGVDHATAFNVLAMIVPGLAAAFAAVTAFGAGATRSWPHRVGVQLLFLSGLAFAGLGVFPLDSANFEGVATQRHSAAWLLWEVSFIPAMLALGMAMQARDRTLAGLCWVAGALVLVTGFVPLLPAPLAQRVGFLAWAGWFGLAAWRWPARA</sequence>
<dbReference type="InterPro" id="IPR009339">
    <property type="entry name" value="DUF998"/>
</dbReference>
<evidence type="ECO:0008006" key="4">
    <source>
        <dbReference type="Google" id="ProtNLM"/>
    </source>
</evidence>
<dbReference type="Pfam" id="PF06197">
    <property type="entry name" value="DUF998"/>
    <property type="match status" value="1"/>
</dbReference>
<evidence type="ECO:0000256" key="1">
    <source>
        <dbReference type="SAM" id="Phobius"/>
    </source>
</evidence>
<keyword evidence="1" id="KW-0812">Transmembrane</keyword>
<dbReference type="OrthoDB" id="6024885at2"/>
<feature type="transmembrane region" description="Helical" evidence="1">
    <location>
        <begin position="148"/>
        <end position="166"/>
    </location>
</feature>